<dbReference type="InterPro" id="IPR036058">
    <property type="entry name" value="Kazal_dom_sf"/>
</dbReference>
<dbReference type="PANTHER" id="PTHR47499">
    <property type="entry name" value="SERINE PROTEASE INHIBITOR KAZAL-TYPE 7 SPINK7"/>
    <property type="match status" value="1"/>
</dbReference>
<protein>
    <recommendedName>
        <fullName evidence="5">Kazal-like domain-containing protein</fullName>
    </recommendedName>
</protein>
<dbReference type="CDD" id="cd00104">
    <property type="entry name" value="KAZAL_FS"/>
    <property type="match status" value="1"/>
</dbReference>
<dbReference type="PROSITE" id="PS51465">
    <property type="entry name" value="KAZAL_2"/>
    <property type="match status" value="1"/>
</dbReference>
<sequence>MVIIPVSSTQPLKTSVFKVGDSPEPALILERENEANQQGGQKEPKRETRSNTQGKPGPLILQGQPGYSIQPGKPENFKQKGRPGVFNQPGSLQGNSGQSNQKGNPEASNEQGKPGSFSQQGKPGSSSQQGKPGSSSQQGKPGSSSQQGKPGSSSQKGKTGLSRQQRKSKSFYNQEERKTGVNPLNDNTMEIQTGRTSNKNPTGKTKCQSKYEPVCGSDGKTYGNRCAFNEAKRLSNGKLSLNHEGKC</sequence>
<dbReference type="InterPro" id="IPR002350">
    <property type="entry name" value="Kazal_dom"/>
</dbReference>
<accession>A0A5N3W754</accession>
<feature type="compositionally biased region" description="Polar residues" evidence="4">
    <location>
        <begin position="88"/>
        <end position="111"/>
    </location>
</feature>
<comment type="caution">
    <text evidence="6">The sequence shown here is derived from an EMBL/GenBank/DDBJ whole genome shotgun (WGS) entry which is preliminary data.</text>
</comment>
<dbReference type="Pfam" id="PF00050">
    <property type="entry name" value="Kazal_1"/>
    <property type="match status" value="1"/>
</dbReference>
<gene>
    <name evidence="6" type="ORF">FD754_000352</name>
</gene>
<dbReference type="EMBL" id="VCEA01000001">
    <property type="protein sequence ID" value="KAB0356196.1"/>
    <property type="molecule type" value="Genomic_DNA"/>
</dbReference>
<comment type="subcellular location">
    <subcellularLocation>
        <location evidence="1">Secreted</location>
    </subcellularLocation>
</comment>
<dbReference type="InterPro" id="IPR050159">
    <property type="entry name" value="Kazal-type_SerProtInhib"/>
</dbReference>
<evidence type="ECO:0000256" key="1">
    <source>
        <dbReference type="ARBA" id="ARBA00004613"/>
    </source>
</evidence>
<feature type="domain" description="Kazal-like" evidence="5">
    <location>
        <begin position="207"/>
        <end position="247"/>
    </location>
</feature>
<name>A0A5N3W754_MUNMU</name>
<dbReference type="AlphaFoldDB" id="A0A5N3W754"/>
<feature type="compositionally biased region" description="Polar residues" evidence="4">
    <location>
        <begin position="182"/>
        <end position="208"/>
    </location>
</feature>
<keyword evidence="3" id="KW-1015">Disulfide bond</keyword>
<keyword evidence="7" id="KW-1185">Reference proteome</keyword>
<dbReference type="Proteomes" id="UP000326458">
    <property type="component" value="Unassembled WGS sequence"/>
</dbReference>
<dbReference type="PANTHER" id="PTHR47499:SF1">
    <property type="entry name" value="SERINE PROTEASE INHIBITOR KAZAL-TYPE 7"/>
    <property type="match status" value="1"/>
</dbReference>
<keyword evidence="2" id="KW-0964">Secreted</keyword>
<evidence type="ECO:0000256" key="4">
    <source>
        <dbReference type="SAM" id="MobiDB-lite"/>
    </source>
</evidence>
<dbReference type="SMART" id="SM00280">
    <property type="entry name" value="KAZAL"/>
    <property type="match status" value="1"/>
</dbReference>
<proteinExistence type="predicted"/>
<dbReference type="Gene3D" id="3.30.60.30">
    <property type="match status" value="1"/>
</dbReference>
<dbReference type="SUPFAM" id="SSF100895">
    <property type="entry name" value="Kazal-type serine protease inhibitors"/>
    <property type="match status" value="1"/>
</dbReference>
<feature type="region of interest" description="Disordered" evidence="4">
    <location>
        <begin position="1"/>
        <end position="222"/>
    </location>
</feature>
<evidence type="ECO:0000256" key="2">
    <source>
        <dbReference type="ARBA" id="ARBA00022525"/>
    </source>
</evidence>
<evidence type="ECO:0000313" key="7">
    <source>
        <dbReference type="Proteomes" id="UP000326458"/>
    </source>
</evidence>
<feature type="compositionally biased region" description="Polar residues" evidence="4">
    <location>
        <begin position="1"/>
        <end position="13"/>
    </location>
</feature>
<evidence type="ECO:0000256" key="3">
    <source>
        <dbReference type="ARBA" id="ARBA00023157"/>
    </source>
</evidence>
<evidence type="ECO:0000259" key="5">
    <source>
        <dbReference type="PROSITE" id="PS51465"/>
    </source>
</evidence>
<evidence type="ECO:0000313" key="6">
    <source>
        <dbReference type="EMBL" id="KAB0356196.1"/>
    </source>
</evidence>
<reference evidence="6 7" key="1">
    <citation type="submission" date="2019-06" db="EMBL/GenBank/DDBJ databases">
        <title>Discovery of a novel chromosome fission-fusion reversal in muntjac.</title>
        <authorList>
            <person name="Mudd A.B."/>
            <person name="Bredeson J.V."/>
            <person name="Baum R."/>
            <person name="Hockemeyer D."/>
            <person name="Rokhsar D.S."/>
        </authorList>
    </citation>
    <scope>NUCLEOTIDE SEQUENCE [LARGE SCALE GENOMIC DNA]</scope>
    <source>
        <strain evidence="6">UTSW_UCB_Mm</strain>
        <tissue evidence="6">Fibroblast cell line</tissue>
    </source>
</reference>
<dbReference type="FunFam" id="3.30.60.30:FF:000037">
    <property type="entry name" value="Ovomucoid"/>
    <property type="match status" value="1"/>
</dbReference>
<organism evidence="6 7">
    <name type="scientific">Muntiacus muntjak</name>
    <name type="common">Barking deer</name>
    <name type="synonym">Indian muntjac</name>
    <dbReference type="NCBI Taxonomy" id="9888"/>
    <lineage>
        <taxon>Eukaryota</taxon>
        <taxon>Metazoa</taxon>
        <taxon>Chordata</taxon>
        <taxon>Craniata</taxon>
        <taxon>Vertebrata</taxon>
        <taxon>Euteleostomi</taxon>
        <taxon>Mammalia</taxon>
        <taxon>Eutheria</taxon>
        <taxon>Laurasiatheria</taxon>
        <taxon>Artiodactyla</taxon>
        <taxon>Ruminantia</taxon>
        <taxon>Pecora</taxon>
        <taxon>Cervidae</taxon>
        <taxon>Muntiacinae</taxon>
        <taxon>Muntiacus</taxon>
    </lineage>
</organism>
<feature type="compositionally biased region" description="Low complexity" evidence="4">
    <location>
        <begin position="114"/>
        <end position="158"/>
    </location>
</feature>
<dbReference type="GO" id="GO:0005576">
    <property type="term" value="C:extracellular region"/>
    <property type="evidence" value="ECO:0007669"/>
    <property type="project" value="UniProtKB-SubCell"/>
</dbReference>